<dbReference type="EMBL" id="NCKW01003873">
    <property type="protein sequence ID" value="POM75362.1"/>
    <property type="molecule type" value="Genomic_DNA"/>
</dbReference>
<comment type="caution">
    <text evidence="1">The sequence shown here is derived from an EMBL/GenBank/DDBJ whole genome shotgun (WGS) entry which is preliminary data.</text>
</comment>
<organism evidence="1 2">
    <name type="scientific">Phytophthora palmivora</name>
    <dbReference type="NCBI Taxonomy" id="4796"/>
    <lineage>
        <taxon>Eukaryota</taxon>
        <taxon>Sar</taxon>
        <taxon>Stramenopiles</taxon>
        <taxon>Oomycota</taxon>
        <taxon>Peronosporomycetes</taxon>
        <taxon>Peronosporales</taxon>
        <taxon>Peronosporaceae</taxon>
        <taxon>Phytophthora</taxon>
    </lineage>
</organism>
<dbReference type="Proteomes" id="UP000237271">
    <property type="component" value="Unassembled WGS sequence"/>
</dbReference>
<evidence type="ECO:0000313" key="1">
    <source>
        <dbReference type="EMBL" id="POM75362.1"/>
    </source>
</evidence>
<dbReference type="AlphaFoldDB" id="A0A2P4YC32"/>
<name>A0A2P4YC32_9STRA</name>
<dbReference type="OrthoDB" id="10354964at2759"/>
<accession>A0A2P4YC32</accession>
<keyword evidence="2" id="KW-1185">Reference proteome</keyword>
<evidence type="ECO:0000313" key="2">
    <source>
        <dbReference type="Proteomes" id="UP000237271"/>
    </source>
</evidence>
<proteinExistence type="predicted"/>
<sequence length="83" mass="9525">MGKCPMEEFYNQIRQWFNPAKHAGRSLGWNPTERSRYCIYAFVNKKSVDQGSKIPDLRGNTYDLNGNRAIAISSVCQVELLQI</sequence>
<gene>
    <name evidence="1" type="ORF">PHPALM_7548</name>
</gene>
<reference evidence="1 2" key="1">
    <citation type="journal article" date="2017" name="Genome Biol. Evol.">
        <title>Phytophthora megakarya and P. palmivora, closely related causal agents of cacao black pod rot, underwent increases in genome sizes and gene numbers by different mechanisms.</title>
        <authorList>
            <person name="Ali S.S."/>
            <person name="Shao J."/>
            <person name="Lary D.J."/>
            <person name="Kronmiller B."/>
            <person name="Shen D."/>
            <person name="Strem M.D."/>
            <person name="Amoako-Attah I."/>
            <person name="Akrofi A.Y."/>
            <person name="Begoude B.A."/>
            <person name="Ten Hoopen G.M."/>
            <person name="Coulibaly K."/>
            <person name="Kebe B.I."/>
            <person name="Melnick R.L."/>
            <person name="Guiltinan M.J."/>
            <person name="Tyler B.M."/>
            <person name="Meinhardt L.W."/>
            <person name="Bailey B.A."/>
        </authorList>
    </citation>
    <scope>NUCLEOTIDE SEQUENCE [LARGE SCALE GENOMIC DNA]</scope>
    <source>
        <strain evidence="2">sbr112.9</strain>
    </source>
</reference>
<protein>
    <submittedName>
        <fullName evidence="1">Uncharacterized protein</fullName>
    </submittedName>
</protein>